<dbReference type="PANTHER" id="PTHR33121:SF71">
    <property type="entry name" value="OXYGEN SENSOR PROTEIN DOSP"/>
    <property type="match status" value="1"/>
</dbReference>
<dbReference type="Gene3D" id="3.30.70.270">
    <property type="match status" value="1"/>
</dbReference>
<dbReference type="InterPro" id="IPR043128">
    <property type="entry name" value="Rev_trsase/Diguanyl_cyclase"/>
</dbReference>
<dbReference type="EMBL" id="DQBS01000190">
    <property type="protein sequence ID" value="HCO70597.1"/>
    <property type="molecule type" value="Genomic_DNA"/>
</dbReference>
<dbReference type="Proteomes" id="UP000264215">
    <property type="component" value="Unassembled WGS sequence"/>
</dbReference>
<dbReference type="PANTHER" id="PTHR33121">
    <property type="entry name" value="CYCLIC DI-GMP PHOSPHODIESTERASE PDEF"/>
    <property type="match status" value="1"/>
</dbReference>
<dbReference type="GO" id="GO:0071111">
    <property type="term" value="F:cyclic-guanylate-specific phosphodiesterase activity"/>
    <property type="evidence" value="ECO:0007669"/>
    <property type="project" value="InterPro"/>
</dbReference>
<sequence length="317" mass="35630">MVLQRILYPIKILNVRWLMENREREKNESVQIAERLLEGTREASAILSAEGRVVVENSEWRRLTSDYCYELSFLNQDVVDFPCFFNLLNDSSSARLSSFINGEIGYVSFDLSDSVQTRRSQLSLNIFFLGISKKLSYLMTMTDNSESTSIRNALRDVVYLDSLSGFGNESSLYTHLASKIHTSRVTGSSFSIVCVTLSDSKEIVAMFGKRTADILVQRISRRLVKAVPKAEFFRVMDDVFVIVMDLSDRKEVSSTVISLLSALESPVVVTDTEISPSVAIGICQFPVDGESSDALFSNCLSSVFAAKREGLKWRFYS</sequence>
<comment type="caution">
    <text evidence="2">The sequence shown here is derived from an EMBL/GenBank/DDBJ whole genome shotgun (WGS) entry which is preliminary data.</text>
</comment>
<dbReference type="Pfam" id="PF00990">
    <property type="entry name" value="GGDEF"/>
    <property type="match status" value="1"/>
</dbReference>
<dbReference type="SMART" id="SM00267">
    <property type="entry name" value="GGDEF"/>
    <property type="match status" value="1"/>
</dbReference>
<gene>
    <name evidence="2" type="ORF">DIT26_08530</name>
</gene>
<dbReference type="InterPro" id="IPR029787">
    <property type="entry name" value="Nucleotide_cyclase"/>
</dbReference>
<organism evidence="2 3">
    <name type="scientific">Mesotoga infera</name>
    <dbReference type="NCBI Taxonomy" id="1236046"/>
    <lineage>
        <taxon>Bacteria</taxon>
        <taxon>Thermotogati</taxon>
        <taxon>Thermotogota</taxon>
        <taxon>Thermotogae</taxon>
        <taxon>Kosmotogales</taxon>
        <taxon>Kosmotogaceae</taxon>
        <taxon>Mesotoga</taxon>
    </lineage>
</organism>
<proteinExistence type="predicted"/>
<reference evidence="2 3" key="1">
    <citation type="journal article" date="2018" name="Nat. Biotechnol.">
        <title>A standardized bacterial taxonomy based on genome phylogeny substantially revises the tree of life.</title>
        <authorList>
            <person name="Parks D.H."/>
            <person name="Chuvochina M."/>
            <person name="Waite D.W."/>
            <person name="Rinke C."/>
            <person name="Skarshewski A."/>
            <person name="Chaumeil P.A."/>
            <person name="Hugenholtz P."/>
        </authorList>
    </citation>
    <scope>NUCLEOTIDE SEQUENCE [LARGE SCALE GENOMIC DNA]</scope>
    <source>
        <strain evidence="2">UBA9905</strain>
    </source>
</reference>
<dbReference type="AlphaFoldDB" id="A0A3D3TPR1"/>
<dbReference type="InterPro" id="IPR000160">
    <property type="entry name" value="GGDEF_dom"/>
</dbReference>
<dbReference type="SUPFAM" id="SSF55073">
    <property type="entry name" value="Nucleotide cyclase"/>
    <property type="match status" value="1"/>
</dbReference>
<feature type="domain" description="GGDEF" evidence="1">
    <location>
        <begin position="188"/>
        <end position="317"/>
    </location>
</feature>
<dbReference type="PROSITE" id="PS50887">
    <property type="entry name" value="GGDEF"/>
    <property type="match status" value="1"/>
</dbReference>
<accession>A0A3D3TPR1</accession>
<evidence type="ECO:0000313" key="3">
    <source>
        <dbReference type="Proteomes" id="UP000264215"/>
    </source>
</evidence>
<protein>
    <submittedName>
        <fullName evidence="2">Giguanylate cyclase</fullName>
    </submittedName>
</protein>
<dbReference type="NCBIfam" id="TIGR00254">
    <property type="entry name" value="GGDEF"/>
    <property type="match status" value="1"/>
</dbReference>
<evidence type="ECO:0000259" key="1">
    <source>
        <dbReference type="PROSITE" id="PS50887"/>
    </source>
</evidence>
<dbReference type="InterPro" id="IPR050706">
    <property type="entry name" value="Cyclic-di-GMP_PDE-like"/>
</dbReference>
<name>A0A3D3TPR1_9BACT</name>
<evidence type="ECO:0000313" key="2">
    <source>
        <dbReference type="EMBL" id="HCO70597.1"/>
    </source>
</evidence>